<feature type="region of interest" description="Disordered" evidence="1">
    <location>
        <begin position="39"/>
        <end position="70"/>
    </location>
</feature>
<sequence length="100" mass="11533">MFRVAPLRLSIWGLPGFFARLPSSVLFFLLPDPRWLDAATPRPQKHQAKEKNEQKRTSSRPPAQCGIGRGRMSSLVHPRRCFYYTCRRKPGTHLVGWGEK</sequence>
<dbReference type="AlphaFoldDB" id="A0AA39YBR7"/>
<evidence type="ECO:0000313" key="3">
    <source>
        <dbReference type="Proteomes" id="UP001174936"/>
    </source>
</evidence>
<evidence type="ECO:0000256" key="1">
    <source>
        <dbReference type="SAM" id="MobiDB-lite"/>
    </source>
</evidence>
<proteinExistence type="predicted"/>
<comment type="caution">
    <text evidence="2">The sequence shown here is derived from an EMBL/GenBank/DDBJ whole genome shotgun (WGS) entry which is preliminary data.</text>
</comment>
<name>A0AA39YBR7_9PEZI</name>
<accession>A0AA39YBR7</accession>
<dbReference type="EMBL" id="JAULSV010000003">
    <property type="protein sequence ID" value="KAK0649623.1"/>
    <property type="molecule type" value="Genomic_DNA"/>
</dbReference>
<evidence type="ECO:0000313" key="2">
    <source>
        <dbReference type="EMBL" id="KAK0649623.1"/>
    </source>
</evidence>
<dbReference type="Proteomes" id="UP001174936">
    <property type="component" value="Unassembled WGS sequence"/>
</dbReference>
<feature type="compositionally biased region" description="Basic and acidic residues" evidence="1">
    <location>
        <begin position="47"/>
        <end position="56"/>
    </location>
</feature>
<keyword evidence="3" id="KW-1185">Reference proteome</keyword>
<organism evidence="2 3">
    <name type="scientific">Cercophora newfieldiana</name>
    <dbReference type="NCBI Taxonomy" id="92897"/>
    <lineage>
        <taxon>Eukaryota</taxon>
        <taxon>Fungi</taxon>
        <taxon>Dikarya</taxon>
        <taxon>Ascomycota</taxon>
        <taxon>Pezizomycotina</taxon>
        <taxon>Sordariomycetes</taxon>
        <taxon>Sordariomycetidae</taxon>
        <taxon>Sordariales</taxon>
        <taxon>Lasiosphaeriaceae</taxon>
        <taxon>Cercophora</taxon>
    </lineage>
</organism>
<reference evidence="2" key="1">
    <citation type="submission" date="2023-06" db="EMBL/GenBank/DDBJ databases">
        <title>Genome-scale phylogeny and comparative genomics of the fungal order Sordariales.</title>
        <authorList>
            <consortium name="Lawrence Berkeley National Laboratory"/>
            <person name="Hensen N."/>
            <person name="Bonometti L."/>
            <person name="Westerberg I."/>
            <person name="Brannstrom I.O."/>
            <person name="Guillou S."/>
            <person name="Cros-Aarteil S."/>
            <person name="Calhoun S."/>
            <person name="Haridas S."/>
            <person name="Kuo A."/>
            <person name="Mondo S."/>
            <person name="Pangilinan J."/>
            <person name="Riley R."/>
            <person name="Labutti K."/>
            <person name="Andreopoulos B."/>
            <person name="Lipzen A."/>
            <person name="Chen C."/>
            <person name="Yanf M."/>
            <person name="Daum C."/>
            <person name="Ng V."/>
            <person name="Clum A."/>
            <person name="Steindorff A."/>
            <person name="Ohm R."/>
            <person name="Martin F."/>
            <person name="Silar P."/>
            <person name="Natvig D."/>
            <person name="Lalanne C."/>
            <person name="Gautier V."/>
            <person name="Ament-Velasquez S.L."/>
            <person name="Kruys A."/>
            <person name="Hutchinson M.I."/>
            <person name="Powell A.J."/>
            <person name="Barry K."/>
            <person name="Miller A.N."/>
            <person name="Grigoriev I.V."/>
            <person name="Debuchy R."/>
            <person name="Gladieux P."/>
            <person name="Thoren M.H."/>
            <person name="Johannesson H."/>
        </authorList>
    </citation>
    <scope>NUCLEOTIDE SEQUENCE</scope>
    <source>
        <strain evidence="2">SMH2532-1</strain>
    </source>
</reference>
<protein>
    <submittedName>
        <fullName evidence="2">Uncharacterized protein</fullName>
    </submittedName>
</protein>
<gene>
    <name evidence="2" type="ORF">B0T16DRAFT_134717</name>
</gene>